<dbReference type="PANTHER" id="PTHR30121:SF6">
    <property type="entry name" value="SLR6007 PROTEIN"/>
    <property type="match status" value="1"/>
</dbReference>
<sequence>MRPFYDWPNSIHPSTILNEIQRSTHTYVIGQPGTGKSRALESWIRQDISLGHGVGVIDPHGDLFKHMVAYLATQPQTWERVILLDPCHPLWTLTFNPLASIEGLSPERVSLFMTDIVVKIWGIDSITAPRLVWLLTNSFLALSLLKLSLLDLPRFLSDSDYREGLLPRLGHANIQAYFLHEFPQTPSAVHQWITPVLNKIGNLIFDPDMRLMFSGKPRFNFRQVLDNRLIFLANIPKGILGEGISALLGAFIVAQIQKAALSRSDTIKREPFYLYLDEFQNYTTDNIEDILCESRKYALSLTLAHQFLDQIPPRLRSAVLNTTGTMACFRVGYHDAIHLAKDIFPASDFMASDKHELKIKHAGRLPFLSVEDHQEELGWEGLAKLLTQLPARHFWVRCRSWENPISQKAFYIPDPPTTPAFKSKVESLYDAVGRRYGRLKSDAQKEASQNNTYAPRDSGNYPYSNETETGDAPFWGL</sequence>
<comment type="caution">
    <text evidence="2">The sequence shown here is derived from an EMBL/GenBank/DDBJ whole genome shotgun (WGS) entry which is preliminary data.</text>
</comment>
<dbReference type="AlphaFoldDB" id="A0A347ZRW0"/>
<evidence type="ECO:0008006" key="4">
    <source>
        <dbReference type="Google" id="ProtNLM"/>
    </source>
</evidence>
<dbReference type="PANTHER" id="PTHR30121">
    <property type="entry name" value="UNCHARACTERIZED PROTEIN YJGR-RELATED"/>
    <property type="match status" value="1"/>
</dbReference>
<dbReference type="SUPFAM" id="SSF52540">
    <property type="entry name" value="P-loop containing nucleoside triphosphate hydrolases"/>
    <property type="match status" value="1"/>
</dbReference>
<feature type="region of interest" description="Disordered" evidence="1">
    <location>
        <begin position="440"/>
        <end position="477"/>
    </location>
</feature>
<evidence type="ECO:0000256" key="1">
    <source>
        <dbReference type="SAM" id="MobiDB-lite"/>
    </source>
</evidence>
<dbReference type="CDD" id="cd01127">
    <property type="entry name" value="TrwB_TraG_TraD_VirD4"/>
    <property type="match status" value="1"/>
</dbReference>
<evidence type="ECO:0000313" key="3">
    <source>
        <dbReference type="Proteomes" id="UP000256388"/>
    </source>
</evidence>
<keyword evidence="3" id="KW-1185">Reference proteome</keyword>
<protein>
    <recommendedName>
        <fullName evidence="4">Type IV secretion system coupling TraD/TrwB family protein</fullName>
    </recommendedName>
</protein>
<gene>
    <name evidence="2" type="ORF">DFR64_1286</name>
</gene>
<dbReference type="RefSeq" id="WP_116224532.1">
    <property type="nucleotide sequence ID" value="NZ_AP018437.1"/>
</dbReference>
<accession>A0A347ZRW0</accession>
<dbReference type="OrthoDB" id="140011at2"/>
<evidence type="ECO:0000313" key="2">
    <source>
        <dbReference type="EMBL" id="REG11405.1"/>
    </source>
</evidence>
<proteinExistence type="predicted"/>
<dbReference type="EMBL" id="QUMS01000001">
    <property type="protein sequence ID" value="REG11405.1"/>
    <property type="molecule type" value="Genomic_DNA"/>
</dbReference>
<organism evidence="2 3">
    <name type="scientific">Pelolinea submarina</name>
    <dbReference type="NCBI Taxonomy" id="913107"/>
    <lineage>
        <taxon>Bacteria</taxon>
        <taxon>Bacillati</taxon>
        <taxon>Chloroflexota</taxon>
        <taxon>Anaerolineae</taxon>
        <taxon>Anaerolineales</taxon>
        <taxon>Anaerolineaceae</taxon>
        <taxon>Pelolinea</taxon>
    </lineage>
</organism>
<dbReference type="InterPro" id="IPR051162">
    <property type="entry name" value="T4SS_component"/>
</dbReference>
<dbReference type="InterPro" id="IPR027417">
    <property type="entry name" value="P-loop_NTPase"/>
</dbReference>
<reference evidence="2 3" key="1">
    <citation type="submission" date="2018-08" db="EMBL/GenBank/DDBJ databases">
        <title>Genomic Encyclopedia of Type Strains, Phase IV (KMG-IV): sequencing the most valuable type-strain genomes for metagenomic binning, comparative biology and taxonomic classification.</title>
        <authorList>
            <person name="Goeker M."/>
        </authorList>
    </citation>
    <scope>NUCLEOTIDE SEQUENCE [LARGE SCALE GENOMIC DNA]</scope>
    <source>
        <strain evidence="2 3">DSM 23923</strain>
    </source>
</reference>
<name>A0A347ZRW0_9CHLR</name>
<dbReference type="Gene3D" id="3.40.50.300">
    <property type="entry name" value="P-loop containing nucleotide triphosphate hydrolases"/>
    <property type="match status" value="2"/>
</dbReference>
<dbReference type="Proteomes" id="UP000256388">
    <property type="component" value="Unassembled WGS sequence"/>
</dbReference>